<reference evidence="2" key="1">
    <citation type="journal article" date="2022" name="bioRxiv">
        <title>Sequencing and chromosome-scale assembly of the giantPleurodeles waltlgenome.</title>
        <authorList>
            <person name="Brown T."/>
            <person name="Elewa A."/>
            <person name="Iarovenko S."/>
            <person name="Subramanian E."/>
            <person name="Araus A.J."/>
            <person name="Petzold A."/>
            <person name="Susuki M."/>
            <person name="Suzuki K.-i.T."/>
            <person name="Hayashi T."/>
            <person name="Toyoda A."/>
            <person name="Oliveira C."/>
            <person name="Osipova E."/>
            <person name="Leigh N.D."/>
            <person name="Simon A."/>
            <person name="Yun M.H."/>
        </authorList>
    </citation>
    <scope>NUCLEOTIDE SEQUENCE</scope>
    <source>
        <strain evidence="2">20211129_DDA</strain>
        <tissue evidence="2">Liver</tissue>
    </source>
</reference>
<name>A0AAV7UH65_PLEWA</name>
<dbReference type="Proteomes" id="UP001066276">
    <property type="component" value="Chromosome 3_1"/>
</dbReference>
<sequence>MSTGVLETAQRRPYGEEKEVGPRAHCPGEVKERGDCETQYRQDIQVSRPEGECTGPDKGSTLSRLDIKMFTAADETQWWGMAQTINLGCIVCLLEWRAQLE</sequence>
<accession>A0AAV7UH65</accession>
<gene>
    <name evidence="2" type="ORF">NDU88_005104</name>
</gene>
<feature type="region of interest" description="Disordered" evidence="1">
    <location>
        <begin position="1"/>
        <end position="29"/>
    </location>
</feature>
<keyword evidence="3" id="KW-1185">Reference proteome</keyword>
<dbReference type="EMBL" id="JANPWB010000005">
    <property type="protein sequence ID" value="KAJ1188343.1"/>
    <property type="molecule type" value="Genomic_DNA"/>
</dbReference>
<evidence type="ECO:0000256" key="1">
    <source>
        <dbReference type="SAM" id="MobiDB-lite"/>
    </source>
</evidence>
<evidence type="ECO:0000313" key="3">
    <source>
        <dbReference type="Proteomes" id="UP001066276"/>
    </source>
</evidence>
<feature type="compositionally biased region" description="Basic and acidic residues" evidence="1">
    <location>
        <begin position="9"/>
        <end position="29"/>
    </location>
</feature>
<evidence type="ECO:0000313" key="2">
    <source>
        <dbReference type="EMBL" id="KAJ1188343.1"/>
    </source>
</evidence>
<dbReference type="AlphaFoldDB" id="A0AAV7UH65"/>
<proteinExistence type="predicted"/>
<protein>
    <submittedName>
        <fullName evidence="2">Uncharacterized protein</fullName>
    </submittedName>
</protein>
<comment type="caution">
    <text evidence="2">The sequence shown here is derived from an EMBL/GenBank/DDBJ whole genome shotgun (WGS) entry which is preliminary data.</text>
</comment>
<organism evidence="2 3">
    <name type="scientific">Pleurodeles waltl</name>
    <name type="common">Iberian ribbed newt</name>
    <dbReference type="NCBI Taxonomy" id="8319"/>
    <lineage>
        <taxon>Eukaryota</taxon>
        <taxon>Metazoa</taxon>
        <taxon>Chordata</taxon>
        <taxon>Craniata</taxon>
        <taxon>Vertebrata</taxon>
        <taxon>Euteleostomi</taxon>
        <taxon>Amphibia</taxon>
        <taxon>Batrachia</taxon>
        <taxon>Caudata</taxon>
        <taxon>Salamandroidea</taxon>
        <taxon>Salamandridae</taxon>
        <taxon>Pleurodelinae</taxon>
        <taxon>Pleurodeles</taxon>
    </lineage>
</organism>